<dbReference type="InterPro" id="IPR000515">
    <property type="entry name" value="MetI-like"/>
</dbReference>
<name>A0A4R5KTF2_9BACL</name>
<comment type="caution">
    <text evidence="9">The sequence shown here is derived from an EMBL/GenBank/DDBJ whole genome shotgun (WGS) entry which is preliminary data.</text>
</comment>
<dbReference type="AlphaFoldDB" id="A0A4R5KTF2"/>
<dbReference type="Gene3D" id="1.10.3720.10">
    <property type="entry name" value="MetI-like"/>
    <property type="match status" value="1"/>
</dbReference>
<organism evidence="9 10">
    <name type="scientific">Paenibacillus piri</name>
    <dbReference type="NCBI Taxonomy" id="2547395"/>
    <lineage>
        <taxon>Bacteria</taxon>
        <taxon>Bacillati</taxon>
        <taxon>Bacillota</taxon>
        <taxon>Bacilli</taxon>
        <taxon>Bacillales</taxon>
        <taxon>Paenibacillaceae</taxon>
        <taxon>Paenibacillus</taxon>
    </lineage>
</organism>
<feature type="transmembrane region" description="Helical" evidence="7">
    <location>
        <begin position="82"/>
        <end position="102"/>
    </location>
</feature>
<dbReference type="OrthoDB" id="9772609at2"/>
<evidence type="ECO:0000256" key="1">
    <source>
        <dbReference type="ARBA" id="ARBA00004651"/>
    </source>
</evidence>
<dbReference type="Pfam" id="PF00528">
    <property type="entry name" value="BPD_transp_1"/>
    <property type="match status" value="1"/>
</dbReference>
<keyword evidence="10" id="KW-1185">Reference proteome</keyword>
<dbReference type="GO" id="GO:0055085">
    <property type="term" value="P:transmembrane transport"/>
    <property type="evidence" value="ECO:0007669"/>
    <property type="project" value="InterPro"/>
</dbReference>
<evidence type="ECO:0000256" key="2">
    <source>
        <dbReference type="ARBA" id="ARBA00022448"/>
    </source>
</evidence>
<dbReference type="PROSITE" id="PS50928">
    <property type="entry name" value="ABC_TM1"/>
    <property type="match status" value="1"/>
</dbReference>
<evidence type="ECO:0000259" key="8">
    <source>
        <dbReference type="PROSITE" id="PS50928"/>
    </source>
</evidence>
<evidence type="ECO:0000313" key="9">
    <source>
        <dbReference type="EMBL" id="TDF98946.1"/>
    </source>
</evidence>
<reference evidence="9 10" key="1">
    <citation type="submission" date="2019-03" db="EMBL/GenBank/DDBJ databases">
        <title>This is whole genome sequence of Paenibacillus sp MS74 strain.</title>
        <authorList>
            <person name="Trinh H.N."/>
        </authorList>
    </citation>
    <scope>NUCLEOTIDE SEQUENCE [LARGE SCALE GENOMIC DNA]</scope>
    <source>
        <strain evidence="9 10">MS74</strain>
    </source>
</reference>
<feature type="transmembrane region" description="Helical" evidence="7">
    <location>
        <begin position="231"/>
        <end position="248"/>
    </location>
</feature>
<keyword evidence="4 7" id="KW-0812">Transmembrane</keyword>
<evidence type="ECO:0000256" key="7">
    <source>
        <dbReference type="RuleBase" id="RU363032"/>
    </source>
</evidence>
<accession>A0A4R5KTF2</accession>
<dbReference type="InterPro" id="IPR035906">
    <property type="entry name" value="MetI-like_sf"/>
</dbReference>
<dbReference type="GO" id="GO:0005886">
    <property type="term" value="C:plasma membrane"/>
    <property type="evidence" value="ECO:0007669"/>
    <property type="project" value="UniProtKB-SubCell"/>
</dbReference>
<evidence type="ECO:0000256" key="4">
    <source>
        <dbReference type="ARBA" id="ARBA00022692"/>
    </source>
</evidence>
<proteinExistence type="inferred from homology"/>
<evidence type="ECO:0000256" key="3">
    <source>
        <dbReference type="ARBA" id="ARBA00022475"/>
    </source>
</evidence>
<keyword evidence="5 7" id="KW-1133">Transmembrane helix</keyword>
<gene>
    <name evidence="9" type="ORF">E1757_09060</name>
</gene>
<protein>
    <submittedName>
        <fullName evidence="9">Carbohydrate ABC transporter permease</fullName>
    </submittedName>
</protein>
<dbReference type="EMBL" id="SMRT01000003">
    <property type="protein sequence ID" value="TDF98946.1"/>
    <property type="molecule type" value="Genomic_DNA"/>
</dbReference>
<comment type="subcellular location">
    <subcellularLocation>
        <location evidence="1 7">Cell membrane</location>
        <topology evidence="1 7">Multi-pass membrane protein</topology>
    </subcellularLocation>
</comment>
<keyword evidence="3" id="KW-1003">Cell membrane</keyword>
<feature type="domain" description="ABC transmembrane type-1" evidence="8">
    <location>
        <begin position="45"/>
        <end position="245"/>
    </location>
</feature>
<dbReference type="CDD" id="cd06261">
    <property type="entry name" value="TM_PBP2"/>
    <property type="match status" value="1"/>
</dbReference>
<comment type="similarity">
    <text evidence="7">Belongs to the binding-protein-dependent transport system permease family.</text>
</comment>
<evidence type="ECO:0000256" key="5">
    <source>
        <dbReference type="ARBA" id="ARBA00022989"/>
    </source>
</evidence>
<evidence type="ECO:0000256" key="6">
    <source>
        <dbReference type="ARBA" id="ARBA00023136"/>
    </source>
</evidence>
<feature type="transmembrane region" description="Helical" evidence="7">
    <location>
        <begin position="154"/>
        <end position="178"/>
    </location>
</feature>
<keyword evidence="2 7" id="KW-0813">Transport</keyword>
<sequence length="263" mass="29625">MVHLLAVSLSGAAAAEANMVIFTPVDFTLDPWIKMLNNDRFGYALYHGVERTVLGTVITLGVLILAAYPLSKEEHEFKGRTFYMYFFVALLLFHVGLIPQYILISNLGLINTVWALIFTGIINVFHLILLINFFRTGIPKELEEAAFMDGAGHFRNLFSIFIPVAKPAIATIALFTMVSQWNSWFDGLIYITDMNKFPLSTFLQTMIVNPRPELVQDVESLKDLSDRTAKAAQIFISMLPILFVYPFLQKYFVKGIVLGSVKG</sequence>
<keyword evidence="6 7" id="KW-0472">Membrane</keyword>
<dbReference type="SUPFAM" id="SSF161098">
    <property type="entry name" value="MetI-like"/>
    <property type="match status" value="1"/>
</dbReference>
<dbReference type="Proteomes" id="UP000295636">
    <property type="component" value="Unassembled WGS sequence"/>
</dbReference>
<feature type="transmembrane region" description="Helical" evidence="7">
    <location>
        <begin position="114"/>
        <end position="134"/>
    </location>
</feature>
<evidence type="ECO:0000313" key="10">
    <source>
        <dbReference type="Proteomes" id="UP000295636"/>
    </source>
</evidence>
<feature type="transmembrane region" description="Helical" evidence="7">
    <location>
        <begin position="52"/>
        <end position="70"/>
    </location>
</feature>
<dbReference type="PANTHER" id="PTHR43744">
    <property type="entry name" value="ABC TRANSPORTER PERMEASE PROTEIN MG189-RELATED-RELATED"/>
    <property type="match status" value="1"/>
</dbReference>
<dbReference type="PANTHER" id="PTHR43744:SF9">
    <property type="entry name" value="POLYGALACTURONAN_RHAMNOGALACTURONAN TRANSPORT SYSTEM PERMEASE PROTEIN YTCP"/>
    <property type="match status" value="1"/>
</dbReference>